<evidence type="ECO:0000313" key="1">
    <source>
        <dbReference type="EMBL" id="TCS42685.1"/>
    </source>
</evidence>
<dbReference type="RefSeq" id="WP_132700591.1">
    <property type="nucleotide sequence ID" value="NZ_SLZR01000003.1"/>
</dbReference>
<comment type="caution">
    <text evidence="1">The sequence shown here is derived from an EMBL/GenBank/DDBJ whole genome shotgun (WGS) entry which is preliminary data.</text>
</comment>
<dbReference type="InterPro" id="IPR015867">
    <property type="entry name" value="N-reg_PII/ATP_PRibTrfase_C"/>
</dbReference>
<dbReference type="PANTHER" id="PTHR41774:SF1">
    <property type="entry name" value="NGG1P INTERACTING FACTOR NIF3"/>
    <property type="match status" value="1"/>
</dbReference>
<dbReference type="AlphaFoldDB" id="A0A4R3IDE1"/>
<dbReference type="Gene3D" id="3.30.70.120">
    <property type="match status" value="1"/>
</dbReference>
<accession>A0A4R3IDE1</accession>
<dbReference type="SUPFAM" id="SSF102705">
    <property type="entry name" value="NIF3 (NGG1p interacting factor 3)-like"/>
    <property type="match status" value="1"/>
</dbReference>
<gene>
    <name evidence="1" type="ORF">BCF53_103354</name>
</gene>
<dbReference type="OrthoDB" id="9795763at2"/>
<protein>
    <recommendedName>
        <fullName evidence="3">NGG1p interacting factor NIF3</fullName>
    </recommendedName>
</protein>
<evidence type="ECO:0008006" key="3">
    <source>
        <dbReference type="Google" id="ProtNLM"/>
    </source>
</evidence>
<dbReference type="PANTHER" id="PTHR41774">
    <property type="match status" value="1"/>
</dbReference>
<dbReference type="InterPro" id="IPR036069">
    <property type="entry name" value="DUF34/NIF3_sf"/>
</dbReference>
<name>A0A4R3IDE1_9GAMM</name>
<reference evidence="1 2" key="1">
    <citation type="submission" date="2019-03" db="EMBL/GenBank/DDBJ databases">
        <title>Genomic Encyclopedia of Archaeal and Bacterial Type Strains, Phase II (KMG-II): from individual species to whole genera.</title>
        <authorList>
            <person name="Goeker M."/>
        </authorList>
    </citation>
    <scope>NUCLEOTIDE SEQUENCE [LARGE SCALE GENOMIC DNA]</scope>
    <source>
        <strain evidence="1 2">DSM 15388</strain>
    </source>
</reference>
<proteinExistence type="predicted"/>
<organism evidence="1 2">
    <name type="scientific">Reinekea marinisedimentorum</name>
    <dbReference type="NCBI Taxonomy" id="230495"/>
    <lineage>
        <taxon>Bacteria</taxon>
        <taxon>Pseudomonadati</taxon>
        <taxon>Pseudomonadota</taxon>
        <taxon>Gammaproteobacteria</taxon>
        <taxon>Oceanospirillales</taxon>
        <taxon>Saccharospirillaceae</taxon>
        <taxon>Reinekea</taxon>
    </lineage>
</organism>
<evidence type="ECO:0000313" key="2">
    <source>
        <dbReference type="Proteomes" id="UP000295793"/>
    </source>
</evidence>
<dbReference type="Proteomes" id="UP000295793">
    <property type="component" value="Unassembled WGS sequence"/>
</dbReference>
<keyword evidence="2" id="KW-1185">Reference proteome</keyword>
<sequence>MFAIVAYVPVDFVDNVIEAMSAAGAGEIGDYRNCAFVTTGTGQFEPKAGATPFIGETGRLEKVAEARVEMVCKPDSIKAVLTALINAHPYETPAYHAYEVKTLNDFSER</sequence>
<dbReference type="EMBL" id="SLZR01000003">
    <property type="protein sequence ID" value="TCS42685.1"/>
    <property type="molecule type" value="Genomic_DNA"/>
</dbReference>